<keyword evidence="3" id="KW-1133">Transmembrane helix</keyword>
<name>A0A367CI18_9ENTE</name>
<dbReference type="InterPro" id="IPR042002">
    <property type="entry name" value="Sortase_C"/>
</dbReference>
<feature type="transmembrane region" description="Helical" evidence="3">
    <location>
        <begin position="239"/>
        <end position="260"/>
    </location>
</feature>
<proteinExistence type="predicted"/>
<dbReference type="InterPro" id="IPR005754">
    <property type="entry name" value="Sortase"/>
</dbReference>
<dbReference type="CDD" id="cd05827">
    <property type="entry name" value="Sortase_C"/>
    <property type="match status" value="1"/>
</dbReference>
<dbReference type="STRING" id="53345.LIU_13495"/>
<dbReference type="InterPro" id="IPR023365">
    <property type="entry name" value="Sortase_dom-sf"/>
</dbReference>
<protein>
    <recommendedName>
        <fullName evidence="6">Class C sortase</fullName>
    </recommendedName>
</protein>
<evidence type="ECO:0000256" key="1">
    <source>
        <dbReference type="ARBA" id="ARBA00022801"/>
    </source>
</evidence>
<dbReference type="GO" id="GO:0016787">
    <property type="term" value="F:hydrolase activity"/>
    <property type="evidence" value="ECO:0007669"/>
    <property type="project" value="UniProtKB-KW"/>
</dbReference>
<reference evidence="4 5" key="1">
    <citation type="submission" date="2015-06" db="EMBL/GenBank/DDBJ databases">
        <title>The Genome Sequence of Enterococcus durans 4EA1.</title>
        <authorList>
            <consortium name="The Broad Institute Genomics Platform"/>
            <consortium name="The Broad Institute Genome Sequencing Center for Infectious Disease"/>
            <person name="Earl A.M."/>
            <person name="Van Tyne D."/>
            <person name="Lebreton F."/>
            <person name="Saavedra J.T."/>
            <person name="Gilmore M.S."/>
            <person name="Manson Mcguire A."/>
            <person name="Clock S."/>
            <person name="Crupain M."/>
            <person name="Rangan U."/>
            <person name="Young S."/>
            <person name="Abouelleil A."/>
            <person name="Cao P."/>
            <person name="Chapman S.B."/>
            <person name="Griggs A."/>
            <person name="Priest M."/>
            <person name="Shea T."/>
            <person name="Wortman J."/>
            <person name="Nusbaum C."/>
            <person name="Birren B."/>
        </authorList>
    </citation>
    <scope>NUCLEOTIDE SEQUENCE [LARGE SCALE GENOMIC DNA]</scope>
    <source>
        <strain evidence="4 5">4EA1</strain>
    </source>
</reference>
<dbReference type="NCBIfam" id="NF033745">
    <property type="entry name" value="class_C_sortase"/>
    <property type="match status" value="1"/>
</dbReference>
<keyword evidence="3" id="KW-0812">Transmembrane</keyword>
<feature type="active site" description="Acyl-thioester intermediate" evidence="2">
    <location>
        <position position="203"/>
    </location>
</feature>
<feature type="active site" description="Proton donor/acceptor" evidence="2">
    <location>
        <position position="141"/>
    </location>
</feature>
<dbReference type="SUPFAM" id="SSF63817">
    <property type="entry name" value="Sortase"/>
    <property type="match status" value="1"/>
</dbReference>
<organism evidence="4 5">
    <name type="scientific">Enterococcus durans</name>
    <dbReference type="NCBI Taxonomy" id="53345"/>
    <lineage>
        <taxon>Bacteria</taxon>
        <taxon>Bacillati</taxon>
        <taxon>Bacillota</taxon>
        <taxon>Bacilli</taxon>
        <taxon>Lactobacillales</taxon>
        <taxon>Enterococcaceae</taxon>
        <taxon>Enterococcus</taxon>
    </lineage>
</organism>
<evidence type="ECO:0000313" key="5">
    <source>
        <dbReference type="Proteomes" id="UP000252797"/>
    </source>
</evidence>
<evidence type="ECO:0000313" key="4">
    <source>
        <dbReference type="EMBL" id="RCA12146.1"/>
    </source>
</evidence>
<gene>
    <name evidence="4" type="ORF">EA71_00350</name>
</gene>
<dbReference type="Proteomes" id="UP000252797">
    <property type="component" value="Unassembled WGS sequence"/>
</dbReference>
<comment type="caution">
    <text evidence="4">The sequence shown here is derived from an EMBL/GenBank/DDBJ whole genome shotgun (WGS) entry which is preliminary data.</text>
</comment>
<dbReference type="Gene3D" id="2.40.260.10">
    <property type="entry name" value="Sortase"/>
    <property type="match status" value="1"/>
</dbReference>
<evidence type="ECO:0008006" key="6">
    <source>
        <dbReference type="Google" id="ProtNLM"/>
    </source>
</evidence>
<keyword evidence="3" id="KW-0472">Membrane</keyword>
<dbReference type="Pfam" id="PF04203">
    <property type="entry name" value="Sortase"/>
    <property type="match status" value="1"/>
</dbReference>
<keyword evidence="1" id="KW-0378">Hydrolase</keyword>
<sequence length="374" mass="42397">MKKKRLVFQVFLLICMLIGLLITLYPFYSDSLNGFIDQKRIEQAQQISIKKKEKLKVQMQEENQQKVEAGLAPGVDPFDNQLTDTHSSAQLIGAVNIPKINVNVALYDTLNQRVLEKGAGVLQGTSFPLGGVPSHSVISAHSGLSTRRLFTDLGKLKKEDLFILTVLGEKLAYKVSTIQVVEPDDTSGIKLENGKDIVTLLTCTPYMINSHRLLVTGERVPYNEEVQAIENDGARKSQLIHLLILLGVALLVGMIIYSIFRTVYRFLLKKRLFDFTFILTDKKGPPIGNQRFCVKKKKAVLQHGVPLEGVTNEEGQLTFTQLKGDSYWLVPMEKPNQRVKFGVTRLNQKQMLFIKRHKRTRTLDNETNRYQIKE</sequence>
<dbReference type="NCBIfam" id="TIGR01076">
    <property type="entry name" value="sortase_fam"/>
    <property type="match status" value="1"/>
</dbReference>
<dbReference type="RefSeq" id="WP_113845189.1">
    <property type="nucleotide sequence ID" value="NZ_LEPB01000001.1"/>
</dbReference>
<feature type="transmembrane region" description="Helical" evidence="3">
    <location>
        <begin position="7"/>
        <end position="28"/>
    </location>
</feature>
<accession>A0A367CI18</accession>
<evidence type="ECO:0000256" key="3">
    <source>
        <dbReference type="SAM" id="Phobius"/>
    </source>
</evidence>
<dbReference type="AlphaFoldDB" id="A0A367CI18"/>
<dbReference type="EMBL" id="LEPB01000001">
    <property type="protein sequence ID" value="RCA12146.1"/>
    <property type="molecule type" value="Genomic_DNA"/>
</dbReference>
<evidence type="ECO:0000256" key="2">
    <source>
        <dbReference type="PIRSR" id="PIRSR605754-1"/>
    </source>
</evidence>